<comment type="subcellular location">
    <subcellularLocation>
        <location evidence="1">Nucleus</location>
    </subcellularLocation>
</comment>
<keyword evidence="6" id="KW-0539">Nucleus</keyword>
<evidence type="ECO:0000256" key="3">
    <source>
        <dbReference type="ARBA" id="ARBA00022737"/>
    </source>
</evidence>
<reference evidence="9 10" key="1">
    <citation type="submission" date="2024-09" db="EMBL/GenBank/DDBJ databases">
        <title>A chromosome-level genome assembly of Gray's grenadier anchovy, Coilia grayii.</title>
        <authorList>
            <person name="Fu Z."/>
        </authorList>
    </citation>
    <scope>NUCLEOTIDE SEQUENCE [LARGE SCALE GENOMIC DNA]</scope>
    <source>
        <strain evidence="9">G4</strain>
        <tissue evidence="9">Muscle</tissue>
    </source>
</reference>
<dbReference type="Gene3D" id="3.30.160.60">
    <property type="entry name" value="Classic Zinc Finger"/>
    <property type="match status" value="1"/>
</dbReference>
<keyword evidence="4" id="KW-0863">Zinc-finger</keyword>
<protein>
    <recommendedName>
        <fullName evidence="8">U1-type domain-containing protein</fullName>
    </recommendedName>
</protein>
<evidence type="ECO:0000256" key="7">
    <source>
        <dbReference type="SAM" id="MobiDB-lite"/>
    </source>
</evidence>
<gene>
    <name evidence="9" type="ORF">ACEWY4_023143</name>
</gene>
<proteinExistence type="predicted"/>
<dbReference type="EMBL" id="JBHFQA010000020">
    <property type="protein sequence ID" value="KAL2081290.1"/>
    <property type="molecule type" value="Genomic_DNA"/>
</dbReference>
<name>A0ABD1J2A1_9TELE</name>
<dbReference type="GO" id="GO:0008270">
    <property type="term" value="F:zinc ion binding"/>
    <property type="evidence" value="ECO:0007669"/>
    <property type="project" value="UniProtKB-KW"/>
</dbReference>
<dbReference type="Pfam" id="PF12874">
    <property type="entry name" value="zf-met"/>
    <property type="match status" value="1"/>
</dbReference>
<evidence type="ECO:0000256" key="5">
    <source>
        <dbReference type="ARBA" id="ARBA00022833"/>
    </source>
</evidence>
<dbReference type="SUPFAM" id="SSF57667">
    <property type="entry name" value="beta-beta-alpha zinc fingers"/>
    <property type="match status" value="1"/>
</dbReference>
<evidence type="ECO:0000256" key="6">
    <source>
        <dbReference type="ARBA" id="ARBA00023242"/>
    </source>
</evidence>
<dbReference type="PANTHER" id="PTHR46144:SF6">
    <property type="entry name" value="C2H2-TYPE DOMAIN-CONTAINING PROTEIN"/>
    <property type="match status" value="1"/>
</dbReference>
<feature type="domain" description="U1-type" evidence="8">
    <location>
        <begin position="64"/>
        <end position="100"/>
    </location>
</feature>
<evidence type="ECO:0000313" key="10">
    <source>
        <dbReference type="Proteomes" id="UP001591681"/>
    </source>
</evidence>
<comment type="caution">
    <text evidence="9">The sequence shown here is derived from an EMBL/GenBank/DDBJ whole genome shotgun (WGS) entry which is preliminary data.</text>
</comment>
<keyword evidence="3" id="KW-0677">Repeat</keyword>
<sequence>MFSINLSVKDKGMMLYQDCMKTPLSPTHLFENGRLCFPYGACVEVKEVHPAEAPADMQLQQEKKKLLYSLCEVCNIQLNSAAQAQVHYNGKSHLKRVKQLNNGEVPPASTTAPPMPTLTSSSSLSSLTSISSAPAIGTTGLFQCSSESPARFAAAAKTTWRLFSPVAMETLRLPAGGWRRNSKRCAGQRRGGGVSGCQSHVKAVMR</sequence>
<evidence type="ECO:0000256" key="4">
    <source>
        <dbReference type="ARBA" id="ARBA00022771"/>
    </source>
</evidence>
<dbReference type="SMART" id="SM00451">
    <property type="entry name" value="ZnF_U1"/>
    <property type="match status" value="1"/>
</dbReference>
<feature type="compositionally biased region" description="Low complexity" evidence="7">
    <location>
        <begin position="106"/>
        <end position="123"/>
    </location>
</feature>
<evidence type="ECO:0000256" key="2">
    <source>
        <dbReference type="ARBA" id="ARBA00022723"/>
    </source>
</evidence>
<dbReference type="InterPro" id="IPR013087">
    <property type="entry name" value="Znf_C2H2_type"/>
</dbReference>
<feature type="region of interest" description="Disordered" evidence="7">
    <location>
        <begin position="103"/>
        <end position="123"/>
    </location>
</feature>
<dbReference type="Proteomes" id="UP001591681">
    <property type="component" value="Unassembled WGS sequence"/>
</dbReference>
<dbReference type="PANTHER" id="PTHR46144">
    <property type="entry name" value="ZINC FINGER PROTEIN 385B-LIKE"/>
    <property type="match status" value="1"/>
</dbReference>
<dbReference type="AlphaFoldDB" id="A0ABD1J2A1"/>
<organism evidence="9 10">
    <name type="scientific">Coilia grayii</name>
    <name type="common">Gray's grenadier anchovy</name>
    <dbReference type="NCBI Taxonomy" id="363190"/>
    <lineage>
        <taxon>Eukaryota</taxon>
        <taxon>Metazoa</taxon>
        <taxon>Chordata</taxon>
        <taxon>Craniata</taxon>
        <taxon>Vertebrata</taxon>
        <taxon>Euteleostomi</taxon>
        <taxon>Actinopterygii</taxon>
        <taxon>Neopterygii</taxon>
        <taxon>Teleostei</taxon>
        <taxon>Clupei</taxon>
        <taxon>Clupeiformes</taxon>
        <taxon>Clupeoidei</taxon>
        <taxon>Engraulidae</taxon>
        <taxon>Coilinae</taxon>
        <taxon>Coilia</taxon>
    </lineage>
</organism>
<dbReference type="FunFam" id="3.30.160.60:FF:001042">
    <property type="entry name" value="zinc finger protein 385B isoform X1"/>
    <property type="match status" value="1"/>
</dbReference>
<evidence type="ECO:0000259" key="8">
    <source>
        <dbReference type="SMART" id="SM00451"/>
    </source>
</evidence>
<dbReference type="InterPro" id="IPR036236">
    <property type="entry name" value="Znf_C2H2_sf"/>
</dbReference>
<keyword evidence="5" id="KW-0862">Zinc</keyword>
<keyword evidence="2" id="KW-0479">Metal-binding</keyword>
<dbReference type="GO" id="GO:0005634">
    <property type="term" value="C:nucleus"/>
    <property type="evidence" value="ECO:0007669"/>
    <property type="project" value="UniProtKB-SubCell"/>
</dbReference>
<evidence type="ECO:0000313" key="9">
    <source>
        <dbReference type="EMBL" id="KAL2081290.1"/>
    </source>
</evidence>
<dbReference type="InterPro" id="IPR051868">
    <property type="entry name" value="ZN346_ZMAT4"/>
</dbReference>
<keyword evidence="10" id="KW-1185">Reference proteome</keyword>
<dbReference type="InterPro" id="IPR003604">
    <property type="entry name" value="Matrin/U1-like-C_Znf_C2H2"/>
</dbReference>
<evidence type="ECO:0000256" key="1">
    <source>
        <dbReference type="ARBA" id="ARBA00004123"/>
    </source>
</evidence>
<accession>A0ABD1J2A1</accession>